<evidence type="ECO:0000313" key="2">
    <source>
        <dbReference type="Proteomes" id="UP000821865"/>
    </source>
</evidence>
<comment type="caution">
    <text evidence="1">The sequence shown here is derived from an EMBL/GenBank/DDBJ whole genome shotgun (WGS) entry which is preliminary data.</text>
</comment>
<dbReference type="Proteomes" id="UP000821865">
    <property type="component" value="Chromosome 10"/>
</dbReference>
<evidence type="ECO:0000313" key="1">
    <source>
        <dbReference type="EMBL" id="KAH7974745.1"/>
    </source>
</evidence>
<reference evidence="1" key="1">
    <citation type="submission" date="2020-05" db="EMBL/GenBank/DDBJ databases">
        <title>Large-scale comparative analyses of tick genomes elucidate their genetic diversity and vector capacities.</title>
        <authorList>
            <person name="Jia N."/>
            <person name="Wang J."/>
            <person name="Shi W."/>
            <person name="Du L."/>
            <person name="Sun Y."/>
            <person name="Zhan W."/>
            <person name="Jiang J."/>
            <person name="Wang Q."/>
            <person name="Zhang B."/>
            <person name="Ji P."/>
            <person name="Sakyi L.B."/>
            <person name="Cui X."/>
            <person name="Yuan T."/>
            <person name="Jiang B."/>
            <person name="Yang W."/>
            <person name="Lam T.T.-Y."/>
            <person name="Chang Q."/>
            <person name="Ding S."/>
            <person name="Wang X."/>
            <person name="Zhu J."/>
            <person name="Ruan X."/>
            <person name="Zhao L."/>
            <person name="Wei J."/>
            <person name="Que T."/>
            <person name="Du C."/>
            <person name="Cheng J."/>
            <person name="Dai P."/>
            <person name="Han X."/>
            <person name="Huang E."/>
            <person name="Gao Y."/>
            <person name="Liu J."/>
            <person name="Shao H."/>
            <person name="Ye R."/>
            <person name="Li L."/>
            <person name="Wei W."/>
            <person name="Wang X."/>
            <person name="Wang C."/>
            <person name="Yang T."/>
            <person name="Huo Q."/>
            <person name="Li W."/>
            <person name="Guo W."/>
            <person name="Chen H."/>
            <person name="Zhou L."/>
            <person name="Ni X."/>
            <person name="Tian J."/>
            <person name="Zhou Y."/>
            <person name="Sheng Y."/>
            <person name="Liu T."/>
            <person name="Pan Y."/>
            <person name="Xia L."/>
            <person name="Li J."/>
            <person name="Zhao F."/>
            <person name="Cao W."/>
        </authorList>
    </citation>
    <scope>NUCLEOTIDE SEQUENCE</scope>
    <source>
        <strain evidence="1">Dsil-2018</strain>
    </source>
</reference>
<proteinExistence type="predicted"/>
<dbReference type="EMBL" id="CM023479">
    <property type="protein sequence ID" value="KAH7974745.1"/>
    <property type="molecule type" value="Genomic_DNA"/>
</dbReference>
<sequence>MNGAWLGHLGRICCIHFEPQDFESSKKKSRAPSKDIRPAVRQTFSALRDFVTRGGRLLVLLGEGGERRFQTNINFLLEEYGIVVNSDAVVRTAYHKYPHPKEALISDGILNRAVNRALEETALDSNLSGD</sequence>
<gene>
    <name evidence="1" type="ORF">HPB49_018989</name>
</gene>
<accession>A0ACB8DQW7</accession>
<name>A0ACB8DQW7_DERSI</name>
<organism evidence="1 2">
    <name type="scientific">Dermacentor silvarum</name>
    <name type="common">Tick</name>
    <dbReference type="NCBI Taxonomy" id="543639"/>
    <lineage>
        <taxon>Eukaryota</taxon>
        <taxon>Metazoa</taxon>
        <taxon>Ecdysozoa</taxon>
        <taxon>Arthropoda</taxon>
        <taxon>Chelicerata</taxon>
        <taxon>Arachnida</taxon>
        <taxon>Acari</taxon>
        <taxon>Parasitiformes</taxon>
        <taxon>Ixodida</taxon>
        <taxon>Ixodoidea</taxon>
        <taxon>Ixodidae</taxon>
        <taxon>Rhipicephalinae</taxon>
        <taxon>Dermacentor</taxon>
    </lineage>
</organism>
<protein>
    <submittedName>
        <fullName evidence="1">Uncharacterized protein</fullName>
    </submittedName>
</protein>
<keyword evidence="2" id="KW-1185">Reference proteome</keyword>